<organism evidence="3">
    <name type="scientific">Absidia glauca</name>
    <name type="common">Pin mould</name>
    <dbReference type="NCBI Taxonomy" id="4829"/>
    <lineage>
        <taxon>Eukaryota</taxon>
        <taxon>Fungi</taxon>
        <taxon>Fungi incertae sedis</taxon>
        <taxon>Mucoromycota</taxon>
        <taxon>Mucoromycotina</taxon>
        <taxon>Mucoromycetes</taxon>
        <taxon>Mucorales</taxon>
        <taxon>Cunninghamellaceae</taxon>
        <taxon>Absidia</taxon>
    </lineage>
</organism>
<feature type="region of interest" description="Disordered" evidence="2">
    <location>
        <begin position="1"/>
        <end position="38"/>
    </location>
</feature>
<dbReference type="EMBL" id="LT553165">
    <property type="protein sequence ID" value="SAM00175.1"/>
    <property type="molecule type" value="Genomic_DNA"/>
</dbReference>
<keyword evidence="4" id="KW-1185">Reference proteome</keyword>
<dbReference type="Proteomes" id="UP000078561">
    <property type="component" value="Unassembled WGS sequence"/>
</dbReference>
<feature type="coiled-coil region" evidence="1">
    <location>
        <begin position="73"/>
        <end position="100"/>
    </location>
</feature>
<dbReference type="InParanoid" id="A0A168NAX9"/>
<sequence length="191" mass="21144">MDHPSPSKDTKKRQHSPDPPIADTETKRQHTNPLDEEGDLLTRLNSILMEINTTPSTGEISADLLGQLRHLMLRIEELAADESNTEARRLKDESDKYLEQWFEDLVAQCDAEGELEWDPTFGAGEEDSDDEESIALAMALQDEEDAVQKDDGVDADLQGNGFGQVLMDDDEGTALDRDDDDLAVTTAQITG</sequence>
<evidence type="ECO:0000256" key="1">
    <source>
        <dbReference type="SAM" id="Coils"/>
    </source>
</evidence>
<dbReference type="OrthoDB" id="2403564at2759"/>
<evidence type="ECO:0000313" key="4">
    <source>
        <dbReference type="Proteomes" id="UP000078561"/>
    </source>
</evidence>
<reference evidence="3" key="1">
    <citation type="submission" date="2016-04" db="EMBL/GenBank/DDBJ databases">
        <authorList>
            <person name="Evans L.H."/>
            <person name="Alamgir A."/>
            <person name="Owens N."/>
            <person name="Weber N.D."/>
            <person name="Virtaneva K."/>
            <person name="Barbian K."/>
            <person name="Babar A."/>
            <person name="Rosenke K."/>
        </authorList>
    </citation>
    <scope>NUCLEOTIDE SEQUENCE [LARGE SCALE GENOMIC DNA]</scope>
    <source>
        <strain evidence="3">CBS 101.48</strain>
    </source>
</reference>
<gene>
    <name evidence="3" type="primary">ABSGL_05852.1 scaffold 7570</name>
</gene>
<proteinExistence type="predicted"/>
<dbReference type="AlphaFoldDB" id="A0A168NAX9"/>
<keyword evidence="1" id="KW-0175">Coiled coil</keyword>
<evidence type="ECO:0000313" key="3">
    <source>
        <dbReference type="EMBL" id="SAM00175.1"/>
    </source>
</evidence>
<evidence type="ECO:0000256" key="2">
    <source>
        <dbReference type="SAM" id="MobiDB-lite"/>
    </source>
</evidence>
<name>A0A168NAX9_ABSGL</name>
<accession>A0A168NAX9</accession>
<protein>
    <submittedName>
        <fullName evidence="3">Uncharacterized protein</fullName>
    </submittedName>
</protein>